<dbReference type="EMBL" id="JBHSLI010000002">
    <property type="protein sequence ID" value="MFC5292668.1"/>
    <property type="molecule type" value="Genomic_DNA"/>
</dbReference>
<feature type="domain" description="Tape measure protein N-terminal" evidence="2">
    <location>
        <begin position="105"/>
        <end position="295"/>
    </location>
</feature>
<evidence type="ECO:0000259" key="2">
    <source>
        <dbReference type="Pfam" id="PF20155"/>
    </source>
</evidence>
<feature type="coiled-coil region" evidence="1">
    <location>
        <begin position="348"/>
        <end position="379"/>
    </location>
</feature>
<comment type="caution">
    <text evidence="3">The sequence shown here is derived from an EMBL/GenBank/DDBJ whole genome shotgun (WGS) entry which is preliminary data.</text>
</comment>
<dbReference type="InterPro" id="IPR013491">
    <property type="entry name" value="Tape_meas_N"/>
</dbReference>
<organism evidence="3 4">
    <name type="scientific">Bosea minatitlanensis</name>
    <dbReference type="NCBI Taxonomy" id="128782"/>
    <lineage>
        <taxon>Bacteria</taxon>
        <taxon>Pseudomonadati</taxon>
        <taxon>Pseudomonadota</taxon>
        <taxon>Alphaproteobacteria</taxon>
        <taxon>Hyphomicrobiales</taxon>
        <taxon>Boseaceae</taxon>
        <taxon>Bosea</taxon>
    </lineage>
</organism>
<keyword evidence="1" id="KW-0175">Coiled coil</keyword>
<gene>
    <name evidence="3" type="ORF">ACFPK2_06670</name>
</gene>
<dbReference type="Pfam" id="PF20155">
    <property type="entry name" value="TMP_3"/>
    <property type="match status" value="1"/>
</dbReference>
<evidence type="ECO:0000313" key="4">
    <source>
        <dbReference type="Proteomes" id="UP001595976"/>
    </source>
</evidence>
<keyword evidence="4" id="KW-1185">Reference proteome</keyword>
<protein>
    <submittedName>
        <fullName evidence="3">Tape measure protein</fullName>
    </submittedName>
</protein>
<accession>A0ABW0F1C5</accession>
<dbReference type="Proteomes" id="UP001595976">
    <property type="component" value="Unassembled WGS sequence"/>
</dbReference>
<dbReference type="RefSeq" id="WP_260347939.1">
    <property type="nucleotide sequence ID" value="NZ_JAOAOS010000002.1"/>
</dbReference>
<evidence type="ECO:0000256" key="1">
    <source>
        <dbReference type="SAM" id="Coils"/>
    </source>
</evidence>
<evidence type="ECO:0000313" key="3">
    <source>
        <dbReference type="EMBL" id="MFC5292668.1"/>
    </source>
</evidence>
<sequence>MVATVGSIEVLLKLVGAEKYALDMRGSATATEQGARRIDTAIRGTSKSTEGLANSLAGLTRGNSAINSLALSSLRATTSVGALTRSFTALGAAVGGVSGALALKTVTDYADAYTSVQNRIASVVTQQKARGAVENELFEIAQRTRSNLDATVQLYQRLTLASNNLGASQRDILRVVETTQKAFVTGGSTVQEAASTATQLSQALGSGRLQGDEFRAISENAPILFQAIANHFKVSTGELKKMSSEGLLNAKAVFEAILAATAEVDEAFARTSPTIAAGIQQIDNALQRYIGQTDKALGASQKLAGGLKYVADNISTIGDAAQYAVALVGANLFSRLLTNTATAAVAPLAKLRSDSRRAVEEAKAAQEAAQAALSRARQSLLDIDRADRLSFADRGITRQVAKAEYQVARTPLGTDAFSAAARRRDDLVALQNNSANAAQKAAAAAATAEIQKQTLALGAANTAMATAQRSATALGGALSSVGSIGKTVFGGLVAALGGGFNAALTAVSVGLIGYSIYQARAAEQAKVHKEAVEALTGALEEAKRAQSDLSNAQIIANQQTIINAKKGIDDARAEAEALIPQVTPVSGIDASSREGMQKVNDLRQSLRNLFDDILRGKKEPEDLAKALAAVGGGVDLTGVQAQFIALAQSVAGATAKVDDLTAAIRAAQRAQGDKLFNVAAMSLDNTIDAEKRITEAASGTRREADLALDAVEKTNKERAVAAMLERKLAEASRSSKESRIITERDNLLSQSRSLGAGITPEEARRQAERIIAAEDRVSASEKKPKKSAGEKAAETLAKKLSELQQDAAVAGLSDLDQKTVRFAQSAKVAAGNIDQFVKALQSGDLSKIPPDLEKIRTEIEKLESTKFARGQLDDLFPARKMEQQLKQLAIAAQSMPEVAANFDKLSEQIRVANAPDWAKDAASAISDFASSAITDFDNIGQAADNLVKALLNVALKATILKPLENALTSFLGGANPLSFLGLGGSAGVSVAAAKMHSGGLGGVDGTRISVPAAAFANAPRFHTGLGSREFAAVLEMGERVLTSRQTTRWANTMAGLSSAAATPVPVAQAPKITINNNASNQVQATAGQGSDGNLEIMIKAIEGNIADRFTRGQGPLSTAFGARQSNRQLRG</sequence>
<feature type="coiled-coil region" evidence="1">
    <location>
        <begin position="525"/>
        <end position="552"/>
    </location>
</feature>
<reference evidence="4" key="1">
    <citation type="journal article" date="2019" name="Int. J. Syst. Evol. Microbiol.">
        <title>The Global Catalogue of Microorganisms (GCM) 10K type strain sequencing project: providing services to taxonomists for standard genome sequencing and annotation.</title>
        <authorList>
            <consortium name="The Broad Institute Genomics Platform"/>
            <consortium name="The Broad Institute Genome Sequencing Center for Infectious Disease"/>
            <person name="Wu L."/>
            <person name="Ma J."/>
        </authorList>
    </citation>
    <scope>NUCLEOTIDE SEQUENCE [LARGE SCALE GENOMIC DNA]</scope>
    <source>
        <strain evidence="4">CGMCC 1.15643</strain>
    </source>
</reference>
<proteinExistence type="predicted"/>
<name>A0ABW0F1C5_9HYPH</name>
<dbReference type="NCBIfam" id="TIGR02675">
    <property type="entry name" value="tape_meas_nterm"/>
    <property type="match status" value="1"/>
</dbReference>